<evidence type="ECO:0000313" key="2">
    <source>
        <dbReference type="EMBL" id="KAK9729049.1"/>
    </source>
</evidence>
<dbReference type="EMBL" id="JASPKY010000164">
    <property type="protein sequence ID" value="KAK9729049.1"/>
    <property type="molecule type" value="Genomic_DNA"/>
</dbReference>
<evidence type="ECO:0000313" key="3">
    <source>
        <dbReference type="Proteomes" id="UP001458880"/>
    </source>
</evidence>
<protein>
    <submittedName>
        <fullName evidence="2">Reverse transcriptase (RNA-dependent DNA polymerase)</fullName>
    </submittedName>
</protein>
<name>A0AAW1L609_POPJA</name>
<proteinExistence type="predicted"/>
<dbReference type="GO" id="GO:0003964">
    <property type="term" value="F:RNA-directed DNA polymerase activity"/>
    <property type="evidence" value="ECO:0007669"/>
    <property type="project" value="UniProtKB-KW"/>
</dbReference>
<dbReference type="InterPro" id="IPR013103">
    <property type="entry name" value="RVT_2"/>
</dbReference>
<dbReference type="Pfam" id="PF07727">
    <property type="entry name" value="RVT_2"/>
    <property type="match status" value="1"/>
</dbReference>
<keyword evidence="2" id="KW-0808">Transferase</keyword>
<keyword evidence="3" id="KW-1185">Reference proteome</keyword>
<dbReference type="AlphaFoldDB" id="A0AAW1L609"/>
<sequence length="184" mass="20951">MYRRRQVENGNARGTRCITSQRYVGGNGTTSIKRLANGEISRYKARLCAKGFNQTEGVDYTETYAPTTRYDTIRVLLAVAARNNLDIVQFDIKTAFLHGELKEEILMEPPPGITTNTNIVCKLNKSLYGLKQAPRCWNNKFTMFLQDNGFKQCEADKCVYVRNQDDDLMPLAMMASSWKKTKSN</sequence>
<evidence type="ECO:0000259" key="1">
    <source>
        <dbReference type="Pfam" id="PF07727"/>
    </source>
</evidence>
<reference evidence="2 3" key="1">
    <citation type="journal article" date="2024" name="BMC Genomics">
        <title>De novo assembly and annotation of Popillia japonica's genome with initial clues to its potential as an invasive pest.</title>
        <authorList>
            <person name="Cucini C."/>
            <person name="Boschi S."/>
            <person name="Funari R."/>
            <person name="Cardaioli E."/>
            <person name="Iannotti N."/>
            <person name="Marturano G."/>
            <person name="Paoli F."/>
            <person name="Bruttini M."/>
            <person name="Carapelli A."/>
            <person name="Frati F."/>
            <person name="Nardi F."/>
        </authorList>
    </citation>
    <scope>NUCLEOTIDE SEQUENCE [LARGE SCALE GENOMIC DNA]</scope>
    <source>
        <strain evidence="2">DMR45628</strain>
    </source>
</reference>
<dbReference type="Proteomes" id="UP001458880">
    <property type="component" value="Unassembled WGS sequence"/>
</dbReference>
<dbReference type="InterPro" id="IPR043502">
    <property type="entry name" value="DNA/RNA_pol_sf"/>
</dbReference>
<keyword evidence="2" id="KW-0548">Nucleotidyltransferase</keyword>
<keyword evidence="2" id="KW-0695">RNA-directed DNA polymerase</keyword>
<gene>
    <name evidence="2" type="ORF">QE152_g16905</name>
</gene>
<organism evidence="2 3">
    <name type="scientific">Popillia japonica</name>
    <name type="common">Japanese beetle</name>
    <dbReference type="NCBI Taxonomy" id="7064"/>
    <lineage>
        <taxon>Eukaryota</taxon>
        <taxon>Metazoa</taxon>
        <taxon>Ecdysozoa</taxon>
        <taxon>Arthropoda</taxon>
        <taxon>Hexapoda</taxon>
        <taxon>Insecta</taxon>
        <taxon>Pterygota</taxon>
        <taxon>Neoptera</taxon>
        <taxon>Endopterygota</taxon>
        <taxon>Coleoptera</taxon>
        <taxon>Polyphaga</taxon>
        <taxon>Scarabaeiformia</taxon>
        <taxon>Scarabaeidae</taxon>
        <taxon>Rutelinae</taxon>
        <taxon>Popillia</taxon>
    </lineage>
</organism>
<dbReference type="PANTHER" id="PTHR43383:SF2">
    <property type="entry name" value="AMIDOHYDROLASE 2 FAMILY PROTEIN"/>
    <property type="match status" value="1"/>
</dbReference>
<comment type="caution">
    <text evidence="2">The sequence shown here is derived from an EMBL/GenBank/DDBJ whole genome shotgun (WGS) entry which is preliminary data.</text>
</comment>
<dbReference type="SUPFAM" id="SSF56672">
    <property type="entry name" value="DNA/RNA polymerases"/>
    <property type="match status" value="1"/>
</dbReference>
<accession>A0AAW1L609</accession>
<feature type="domain" description="Reverse transcriptase Ty1/copia-type" evidence="1">
    <location>
        <begin position="39"/>
        <end position="166"/>
    </location>
</feature>
<dbReference type="PANTHER" id="PTHR43383">
    <property type="entry name" value="NODULIN 6"/>
    <property type="match status" value="1"/>
</dbReference>